<reference evidence="1 2" key="1">
    <citation type="submission" date="2020-08" db="EMBL/GenBank/DDBJ databases">
        <title>Genomic Encyclopedia of Type Strains, Phase IV (KMG-IV): sequencing the most valuable type-strain genomes for metagenomic binning, comparative biology and taxonomic classification.</title>
        <authorList>
            <person name="Goeker M."/>
        </authorList>
    </citation>
    <scope>NUCLEOTIDE SEQUENCE [LARGE SCALE GENOMIC DNA]</scope>
    <source>
        <strain evidence="1 2">DSM 28570</strain>
    </source>
</reference>
<dbReference type="Proteomes" id="UP000539642">
    <property type="component" value="Unassembled WGS sequence"/>
</dbReference>
<evidence type="ECO:0000313" key="2">
    <source>
        <dbReference type="Proteomes" id="UP000539642"/>
    </source>
</evidence>
<sequence>MTEQTEKRYQVRAENPSGVCGYIGHMTIDELKARAVGDEFDATCPACGKFHLTKEEIDKLNEEKITDSKSYAVMKEQAEES</sequence>
<proteinExistence type="predicted"/>
<comment type="caution">
    <text evidence="1">The sequence shown here is derived from an EMBL/GenBank/DDBJ whole genome shotgun (WGS) entry which is preliminary data.</text>
</comment>
<dbReference type="AlphaFoldDB" id="A0A840UNG3"/>
<keyword evidence="2" id="KW-1185">Reference proteome</keyword>
<organism evidence="1 2">
    <name type="scientific">Desulfoprunum benzoelyticum</name>
    <dbReference type="NCBI Taxonomy" id="1506996"/>
    <lineage>
        <taxon>Bacteria</taxon>
        <taxon>Pseudomonadati</taxon>
        <taxon>Thermodesulfobacteriota</taxon>
        <taxon>Desulfobulbia</taxon>
        <taxon>Desulfobulbales</taxon>
        <taxon>Desulfobulbaceae</taxon>
        <taxon>Desulfoprunum</taxon>
    </lineage>
</organism>
<accession>A0A840UNG3</accession>
<evidence type="ECO:0000313" key="1">
    <source>
        <dbReference type="EMBL" id="MBB5347312.1"/>
    </source>
</evidence>
<dbReference type="RefSeq" id="WP_183348960.1">
    <property type="nucleotide sequence ID" value="NZ_JACHEO010000003.1"/>
</dbReference>
<gene>
    <name evidence="1" type="ORF">HNQ81_001025</name>
</gene>
<name>A0A840UNG3_9BACT</name>
<dbReference type="EMBL" id="JACHEO010000003">
    <property type="protein sequence ID" value="MBB5347312.1"/>
    <property type="molecule type" value="Genomic_DNA"/>
</dbReference>
<protein>
    <submittedName>
        <fullName evidence="1">Zn-finger nucleic acid-binding protein</fullName>
    </submittedName>
</protein>